<dbReference type="Proteomes" id="UP000224634">
    <property type="component" value="Unassembled WGS sequence"/>
</dbReference>
<feature type="compositionally biased region" description="Basic and acidic residues" evidence="6">
    <location>
        <begin position="250"/>
        <end position="277"/>
    </location>
</feature>
<keyword evidence="3 7" id="KW-1133">Transmembrane helix</keyword>
<reference evidence="9 10" key="1">
    <citation type="submission" date="2017-10" db="EMBL/GenBank/DDBJ databases">
        <title>Comparative genomics in systemic dimorphic fungi from Ajellomycetaceae.</title>
        <authorList>
            <person name="Munoz J.F."/>
            <person name="Mcewen J.G."/>
            <person name="Clay O.K."/>
            <person name="Cuomo C.A."/>
        </authorList>
    </citation>
    <scope>NUCLEOTIDE SEQUENCE [LARGE SCALE GENOMIC DNA]</scope>
    <source>
        <strain evidence="9 10">UAMH7299</strain>
    </source>
</reference>
<dbReference type="EMBL" id="PDNA01000114">
    <property type="protein sequence ID" value="PGH12677.1"/>
    <property type="molecule type" value="Genomic_DNA"/>
</dbReference>
<name>A0A2B7XVZ3_POLH7</name>
<proteinExistence type="inferred from homology"/>
<evidence type="ECO:0000256" key="3">
    <source>
        <dbReference type="ARBA" id="ARBA00022989"/>
    </source>
</evidence>
<feature type="region of interest" description="Disordered" evidence="6">
    <location>
        <begin position="223"/>
        <end position="299"/>
    </location>
</feature>
<protein>
    <recommendedName>
        <fullName evidence="8">Rhodopsin domain-containing protein</fullName>
    </recommendedName>
</protein>
<sequence length="299" mass="34089">MSDALPELIDIMKEAYELGIGRHLWDVPEHILPEALKFFTFAQYTYMVLAGIIKLTFLFFYHRIFSPQSTLKWFIVFGIVFVVCGNLALLFAMMFTCIPVARSWDKSVEGHCIDPASLPYLSGGINSLTDVYVLVLPIPSLEVEHDEGPASVVSIVRLAMTPILNRSGDSTWNFSTIAVWAVVEIDVGILCACLTLFPAFLHHDWPKALRWSFTRCMWRKSNSSRSAENPTTRNQRTWLTQSRSSIEMTAKQRDNFETDSRENLHQERLSSSRRDSSTEDVESWQIGNSRTEGVDVLRK</sequence>
<feature type="transmembrane region" description="Helical" evidence="7">
    <location>
        <begin position="73"/>
        <end position="101"/>
    </location>
</feature>
<dbReference type="AlphaFoldDB" id="A0A2B7XVZ3"/>
<keyword evidence="10" id="KW-1185">Reference proteome</keyword>
<evidence type="ECO:0000313" key="9">
    <source>
        <dbReference type="EMBL" id="PGH12677.1"/>
    </source>
</evidence>
<evidence type="ECO:0000256" key="2">
    <source>
        <dbReference type="ARBA" id="ARBA00022692"/>
    </source>
</evidence>
<dbReference type="STRING" id="1447883.A0A2B7XVZ3"/>
<feature type="transmembrane region" description="Helical" evidence="7">
    <location>
        <begin position="41"/>
        <end position="61"/>
    </location>
</feature>
<evidence type="ECO:0000256" key="1">
    <source>
        <dbReference type="ARBA" id="ARBA00004141"/>
    </source>
</evidence>
<feature type="domain" description="Rhodopsin" evidence="8">
    <location>
        <begin position="11"/>
        <end position="141"/>
    </location>
</feature>
<evidence type="ECO:0000256" key="7">
    <source>
        <dbReference type="SAM" id="Phobius"/>
    </source>
</evidence>
<keyword evidence="4 7" id="KW-0472">Membrane</keyword>
<organism evidence="9 10">
    <name type="scientific">Polytolypa hystricis (strain UAMH7299)</name>
    <dbReference type="NCBI Taxonomy" id="1447883"/>
    <lineage>
        <taxon>Eukaryota</taxon>
        <taxon>Fungi</taxon>
        <taxon>Dikarya</taxon>
        <taxon>Ascomycota</taxon>
        <taxon>Pezizomycotina</taxon>
        <taxon>Eurotiomycetes</taxon>
        <taxon>Eurotiomycetidae</taxon>
        <taxon>Onygenales</taxon>
        <taxon>Onygenales incertae sedis</taxon>
        <taxon>Polytolypa</taxon>
    </lineage>
</organism>
<evidence type="ECO:0000256" key="5">
    <source>
        <dbReference type="ARBA" id="ARBA00038359"/>
    </source>
</evidence>
<evidence type="ECO:0000313" key="10">
    <source>
        <dbReference type="Proteomes" id="UP000224634"/>
    </source>
</evidence>
<feature type="compositionally biased region" description="Polar residues" evidence="6">
    <location>
        <begin position="223"/>
        <end position="247"/>
    </location>
</feature>
<dbReference type="PANTHER" id="PTHR33048:SF47">
    <property type="entry name" value="INTEGRAL MEMBRANE PROTEIN-RELATED"/>
    <property type="match status" value="1"/>
</dbReference>
<dbReference type="InterPro" id="IPR052337">
    <property type="entry name" value="SAT4-like"/>
</dbReference>
<dbReference type="OrthoDB" id="444631at2759"/>
<dbReference type="InterPro" id="IPR049326">
    <property type="entry name" value="Rhodopsin_dom_fungi"/>
</dbReference>
<feature type="transmembrane region" description="Helical" evidence="7">
    <location>
        <begin position="177"/>
        <end position="201"/>
    </location>
</feature>
<comment type="subcellular location">
    <subcellularLocation>
        <location evidence="1">Membrane</location>
        <topology evidence="1">Multi-pass membrane protein</topology>
    </subcellularLocation>
</comment>
<dbReference type="PANTHER" id="PTHR33048">
    <property type="entry name" value="PTH11-LIKE INTEGRAL MEMBRANE PROTEIN (AFU_ORTHOLOGUE AFUA_5G11245)"/>
    <property type="match status" value="1"/>
</dbReference>
<accession>A0A2B7XVZ3</accession>
<comment type="caution">
    <text evidence="9">The sequence shown here is derived from an EMBL/GenBank/DDBJ whole genome shotgun (WGS) entry which is preliminary data.</text>
</comment>
<evidence type="ECO:0000256" key="4">
    <source>
        <dbReference type="ARBA" id="ARBA00023136"/>
    </source>
</evidence>
<dbReference type="GO" id="GO:0016020">
    <property type="term" value="C:membrane"/>
    <property type="evidence" value="ECO:0007669"/>
    <property type="project" value="UniProtKB-SubCell"/>
</dbReference>
<dbReference type="Pfam" id="PF20684">
    <property type="entry name" value="Fung_rhodopsin"/>
    <property type="match status" value="2"/>
</dbReference>
<feature type="domain" description="Rhodopsin" evidence="8">
    <location>
        <begin position="151"/>
        <end position="199"/>
    </location>
</feature>
<evidence type="ECO:0000256" key="6">
    <source>
        <dbReference type="SAM" id="MobiDB-lite"/>
    </source>
</evidence>
<keyword evidence="2 7" id="KW-0812">Transmembrane</keyword>
<comment type="similarity">
    <text evidence="5">Belongs to the SAT4 family.</text>
</comment>
<gene>
    <name evidence="9" type="ORF">AJ80_06620</name>
</gene>
<evidence type="ECO:0000259" key="8">
    <source>
        <dbReference type="Pfam" id="PF20684"/>
    </source>
</evidence>